<evidence type="ECO:0000256" key="4">
    <source>
        <dbReference type="ARBA" id="ARBA00023159"/>
    </source>
</evidence>
<dbReference type="Pfam" id="PF05043">
    <property type="entry name" value="Mga"/>
    <property type="match status" value="2"/>
</dbReference>
<dbReference type="RefSeq" id="WP_018589112.1">
    <property type="nucleotide sequence ID" value="NZ_CP117523.1"/>
</dbReference>
<evidence type="ECO:0000256" key="2">
    <source>
        <dbReference type="ARBA" id="ARBA00022737"/>
    </source>
</evidence>
<accession>A0ABZ2ES87</accession>
<evidence type="ECO:0008006" key="10">
    <source>
        <dbReference type="Google" id="ProtNLM"/>
    </source>
</evidence>
<dbReference type="Gene3D" id="1.10.10.10">
    <property type="entry name" value="Winged helix-like DNA-binding domain superfamily/Winged helix DNA-binding domain"/>
    <property type="match status" value="2"/>
</dbReference>
<dbReference type="InterPro" id="IPR036095">
    <property type="entry name" value="PTS_EIIB-like_sf"/>
</dbReference>
<proteinExistence type="predicted"/>
<evidence type="ECO:0000256" key="3">
    <source>
        <dbReference type="ARBA" id="ARBA00023015"/>
    </source>
</evidence>
<dbReference type="PANTHER" id="PTHR30185">
    <property type="entry name" value="CRYPTIC BETA-GLUCOSIDE BGL OPERON ANTITERMINATOR"/>
    <property type="match status" value="1"/>
</dbReference>
<dbReference type="InterPro" id="IPR013011">
    <property type="entry name" value="PTS_EIIB_2"/>
</dbReference>
<name>A0ABZ2ES87_9FIRM</name>
<sequence length="635" mass="74486">MDILTCRQVDFIKLMLEEHEYKPIKYFTEKLNVSDKTLQKDLKIIGNYIIKFNIQIEAKRGYGILIDSNASSNIEFINSLNINLKDKNSVSVEQRRVEILKMLLLNSKSSTSINQLSEKYYVSKTSIVNDLRYIEEWLKKYNIKLSKTLEGTKILGKETDIRKSIASLLEDILDQDSYENDLPDVTRIELATFSALSNIFDLDSIMFIENIIWELEESLDYTISQPYYINLITHILICIKRLKEGNQIESNEDKIKTLDNLNEKVYENVINLIDKIHERYSVSVSNEEIYYIYKYIVSSGFGNTLDNNIFISENYINNSEEVTNMMIDTMSEFLNINLREDELLQKGLLLHIKPMLNRLNYDIQIKNPLLKEIEERFSEILGLCRLSIKLISPHYNINNISIDEISYLATYFQAAVERSVSSKRILVVCHSGYGTSQLLSTRLKRAFPQWTIVDIVSLHKLGDIDMKDIDFIVSTVDIDIKDKMYIVVSALLMERDINNIKNILMNASSENNNIDFNNLALEMEKNIYFNGNYNEEVDYILRNTKLEQVNLSKFYRIYINTSYKENKLITNIDNKNKSISLYILCNNYDYLKEILLDIYNLFICKKYINYITVCEREVDIIKLFKHVIRESIYEY</sequence>
<dbReference type="InterPro" id="IPR007737">
    <property type="entry name" value="Mga_HTH"/>
</dbReference>
<keyword evidence="5" id="KW-0804">Transcription</keyword>
<evidence type="ECO:0000259" key="6">
    <source>
        <dbReference type="PROSITE" id="PS51099"/>
    </source>
</evidence>
<feature type="domain" description="PTS EIIB type-2" evidence="6">
    <location>
        <begin position="423"/>
        <end position="512"/>
    </location>
</feature>
<dbReference type="InterPro" id="IPR036634">
    <property type="entry name" value="PRD_sf"/>
</dbReference>
<dbReference type="PROSITE" id="PS51099">
    <property type="entry name" value="PTS_EIIB_TYPE_2"/>
    <property type="match status" value="1"/>
</dbReference>
<organism evidence="8 9">
    <name type="scientific">Terrisporobacter glycolicus ATCC 14880 = DSM 1288</name>
    <dbReference type="NCBI Taxonomy" id="1121315"/>
    <lineage>
        <taxon>Bacteria</taxon>
        <taxon>Bacillati</taxon>
        <taxon>Bacillota</taxon>
        <taxon>Clostridia</taxon>
        <taxon>Peptostreptococcales</taxon>
        <taxon>Peptostreptococcaceae</taxon>
        <taxon>Terrisporobacter</taxon>
    </lineage>
</organism>
<dbReference type="EMBL" id="CP117523">
    <property type="protein sequence ID" value="WWD82661.1"/>
    <property type="molecule type" value="Genomic_DNA"/>
</dbReference>
<protein>
    <recommendedName>
        <fullName evidence="10">PTS system EIIA component</fullName>
    </recommendedName>
</protein>
<keyword evidence="1" id="KW-0808">Transferase</keyword>
<dbReference type="CDD" id="cd05568">
    <property type="entry name" value="PTS_IIB_bgl_like"/>
    <property type="match status" value="1"/>
</dbReference>
<dbReference type="Gene3D" id="1.10.1790.10">
    <property type="entry name" value="PRD domain"/>
    <property type="match status" value="2"/>
</dbReference>
<dbReference type="Pfam" id="PF02302">
    <property type="entry name" value="PTS_IIB"/>
    <property type="match status" value="1"/>
</dbReference>
<dbReference type="InterPro" id="IPR011608">
    <property type="entry name" value="PRD"/>
</dbReference>
<dbReference type="InterPro" id="IPR036388">
    <property type="entry name" value="WH-like_DNA-bd_sf"/>
</dbReference>
<dbReference type="PROSITE" id="PS51372">
    <property type="entry name" value="PRD_2"/>
    <property type="match status" value="2"/>
</dbReference>
<dbReference type="Gene3D" id="3.40.50.2300">
    <property type="match status" value="1"/>
</dbReference>
<dbReference type="SUPFAM" id="SSF52794">
    <property type="entry name" value="PTS system IIB component-like"/>
    <property type="match status" value="1"/>
</dbReference>
<reference evidence="8 9" key="1">
    <citation type="journal article" date="2023" name="PLoS ONE">
        <title>Genome-based metabolic and phylogenomic analysis of three Terrisporobacter species.</title>
        <authorList>
            <person name="Boer T."/>
            <person name="Bengelsdorf F.R."/>
            <person name="Bomeke M."/>
            <person name="Daniel R."/>
            <person name="Poehlein A."/>
        </authorList>
    </citation>
    <scope>NUCLEOTIDE SEQUENCE [LARGE SCALE GENOMIC DNA]</scope>
    <source>
        <strain evidence="8 9">DSM 1288</strain>
    </source>
</reference>
<gene>
    <name evidence="8" type="ORF">TEGL_10530</name>
</gene>
<feature type="domain" description="PRD" evidence="7">
    <location>
        <begin position="199"/>
        <end position="306"/>
    </location>
</feature>
<dbReference type="InterPro" id="IPR003501">
    <property type="entry name" value="PTS_EIIB_2/3"/>
</dbReference>
<feature type="domain" description="PRD" evidence="7">
    <location>
        <begin position="314"/>
        <end position="422"/>
    </location>
</feature>
<evidence type="ECO:0000313" key="8">
    <source>
        <dbReference type="EMBL" id="WWD82661.1"/>
    </source>
</evidence>
<evidence type="ECO:0000259" key="7">
    <source>
        <dbReference type="PROSITE" id="PS51372"/>
    </source>
</evidence>
<evidence type="ECO:0000256" key="5">
    <source>
        <dbReference type="ARBA" id="ARBA00023163"/>
    </source>
</evidence>
<evidence type="ECO:0000313" key="9">
    <source>
        <dbReference type="Proteomes" id="UP001348492"/>
    </source>
</evidence>
<dbReference type="Proteomes" id="UP001348492">
    <property type="component" value="Chromosome"/>
</dbReference>
<dbReference type="PANTHER" id="PTHR30185:SF18">
    <property type="entry name" value="TRANSCRIPTIONAL REGULATOR MTLR"/>
    <property type="match status" value="1"/>
</dbReference>
<dbReference type="SUPFAM" id="SSF63520">
    <property type="entry name" value="PTS-regulatory domain, PRD"/>
    <property type="match status" value="2"/>
</dbReference>
<evidence type="ECO:0000256" key="1">
    <source>
        <dbReference type="ARBA" id="ARBA00022679"/>
    </source>
</evidence>
<keyword evidence="4" id="KW-0010">Activator</keyword>
<keyword evidence="2" id="KW-0677">Repeat</keyword>
<dbReference type="Pfam" id="PF00874">
    <property type="entry name" value="PRD"/>
    <property type="match status" value="2"/>
</dbReference>
<keyword evidence="9" id="KW-1185">Reference proteome</keyword>
<dbReference type="InterPro" id="IPR050661">
    <property type="entry name" value="BglG_antiterminators"/>
</dbReference>
<keyword evidence="3" id="KW-0805">Transcription regulation</keyword>